<accession>A0AAD6A2S3</accession>
<dbReference type="PANTHER" id="PTHR44259:SF114">
    <property type="entry name" value="OS06G0707300 PROTEIN"/>
    <property type="match status" value="1"/>
</dbReference>
<dbReference type="Proteomes" id="UP001210211">
    <property type="component" value="Unassembled WGS sequence"/>
</dbReference>
<protein>
    <recommendedName>
        <fullName evidence="1">KIB1-4 beta-propeller domain-containing protein</fullName>
    </recommendedName>
</protein>
<evidence type="ECO:0000313" key="3">
    <source>
        <dbReference type="Proteomes" id="UP001210211"/>
    </source>
</evidence>
<name>A0AAD6A2S3_9POAL</name>
<dbReference type="EMBL" id="JAMRDG010000001">
    <property type="protein sequence ID" value="KAJ3708540.1"/>
    <property type="molecule type" value="Genomic_DNA"/>
</dbReference>
<dbReference type="AlphaFoldDB" id="A0AAD6A2S3"/>
<keyword evidence="3" id="KW-1185">Reference proteome</keyword>
<reference evidence="2 3" key="1">
    <citation type="journal article" date="2022" name="Cell">
        <title>Repeat-based holocentromeres influence genome architecture and karyotype evolution.</title>
        <authorList>
            <person name="Hofstatter P.G."/>
            <person name="Thangavel G."/>
            <person name="Lux T."/>
            <person name="Neumann P."/>
            <person name="Vondrak T."/>
            <person name="Novak P."/>
            <person name="Zhang M."/>
            <person name="Costa L."/>
            <person name="Castellani M."/>
            <person name="Scott A."/>
            <person name="Toegelov H."/>
            <person name="Fuchs J."/>
            <person name="Mata-Sucre Y."/>
            <person name="Dias Y."/>
            <person name="Vanzela A.L.L."/>
            <person name="Huettel B."/>
            <person name="Almeida C.C.S."/>
            <person name="Simkova H."/>
            <person name="Souza G."/>
            <person name="Pedrosa-Harand A."/>
            <person name="Macas J."/>
            <person name="Mayer K.F.X."/>
            <person name="Houben A."/>
            <person name="Marques A."/>
        </authorList>
    </citation>
    <scope>NUCLEOTIDE SEQUENCE [LARGE SCALE GENOMIC DNA]</scope>
    <source>
        <strain evidence="2">RhyTen1mFocal</strain>
    </source>
</reference>
<dbReference type="PANTHER" id="PTHR44259">
    <property type="entry name" value="OS07G0183000 PROTEIN-RELATED"/>
    <property type="match status" value="1"/>
</dbReference>
<gene>
    <name evidence="2" type="ORF">LUZ61_012245</name>
</gene>
<sequence>MPSNISKKHTSFAATEVKKTIERDWSSLLPEVLNIIAKNLNEISDFVRFRAVCKAWRSSTPITDLPPQFPWILLLVSNKLNLECYSIPSNKFYTFHAPKSFTLLCGAAEGYVLTGIYNRSGDSITYQLSLLDPLNNHEIPLPDIYFDHYYPRFYPWKNQMGEYVVYCVDGYQNFKLDFWQFGQNNWCELNLDSVSIDGCRNIFYVKNMIFIVERWTGVTKAIDMFTGTLVYVIPPTEDYSTKELQFMVEASGDILRVTRSPGFISSARFDVYRLDADASCSPCWMKVTSIGDQALFIDNCGALTLRANDFARIKRNSIYFFGFIDNHSTKCEVKRMDIETGASEHLPCSIKKPGNWFTPNLHQI</sequence>
<organism evidence="2 3">
    <name type="scientific">Rhynchospora tenuis</name>
    <dbReference type="NCBI Taxonomy" id="198213"/>
    <lineage>
        <taxon>Eukaryota</taxon>
        <taxon>Viridiplantae</taxon>
        <taxon>Streptophyta</taxon>
        <taxon>Embryophyta</taxon>
        <taxon>Tracheophyta</taxon>
        <taxon>Spermatophyta</taxon>
        <taxon>Magnoliopsida</taxon>
        <taxon>Liliopsida</taxon>
        <taxon>Poales</taxon>
        <taxon>Cyperaceae</taxon>
        <taxon>Cyperoideae</taxon>
        <taxon>Rhynchosporeae</taxon>
        <taxon>Rhynchospora</taxon>
    </lineage>
</organism>
<dbReference type="InterPro" id="IPR050942">
    <property type="entry name" value="F-box_BR-signaling"/>
</dbReference>
<proteinExistence type="predicted"/>
<comment type="caution">
    <text evidence="2">The sequence shown here is derived from an EMBL/GenBank/DDBJ whole genome shotgun (WGS) entry which is preliminary data.</text>
</comment>
<evidence type="ECO:0000313" key="2">
    <source>
        <dbReference type="EMBL" id="KAJ3708540.1"/>
    </source>
</evidence>
<evidence type="ECO:0000259" key="1">
    <source>
        <dbReference type="Pfam" id="PF03478"/>
    </source>
</evidence>
<dbReference type="InterPro" id="IPR005174">
    <property type="entry name" value="KIB1-4_b-propeller"/>
</dbReference>
<dbReference type="Pfam" id="PF03478">
    <property type="entry name" value="Beta-prop_KIB1-4"/>
    <property type="match status" value="1"/>
</dbReference>
<feature type="domain" description="KIB1-4 beta-propeller" evidence="1">
    <location>
        <begin position="85"/>
        <end position="325"/>
    </location>
</feature>